<dbReference type="InterPro" id="IPR034660">
    <property type="entry name" value="DinB/YfiT-like"/>
</dbReference>
<sequence>MTETELEKLKYPIGQFDCPNNISPQHIESWISILEHFPNRLENLVKNLSDTQLDTVYRPNGWTVRQVVHHLSDSHHHSYTRFKWSLTEDKPIIKAYFEERWAALFDSKLAPIDMSLLHLKAIHAKLVYLLKGLFDDDLNKCFIHPETQSEVVLKRNVGIYAWHSNHHYAHIENLMKQNNWI</sequence>
<dbReference type="Proteomes" id="UP000295455">
    <property type="component" value="Unassembled WGS sequence"/>
</dbReference>
<comment type="caution">
    <text evidence="2">The sequence shown here is derived from an EMBL/GenBank/DDBJ whole genome shotgun (WGS) entry which is preliminary data.</text>
</comment>
<reference evidence="2 3" key="1">
    <citation type="submission" date="2019-03" db="EMBL/GenBank/DDBJ databases">
        <title>Genomic Encyclopedia of Type Strains, Phase IV (KMG-IV): sequencing the most valuable type-strain genomes for metagenomic binning, comparative biology and taxonomic classification.</title>
        <authorList>
            <person name="Goeker M."/>
        </authorList>
    </citation>
    <scope>NUCLEOTIDE SEQUENCE [LARGE SCALE GENOMIC DNA]</scope>
    <source>
        <strain evidence="2 3">DSM 18792</strain>
    </source>
</reference>
<dbReference type="SUPFAM" id="SSF109854">
    <property type="entry name" value="DinB/YfiT-like putative metalloenzymes"/>
    <property type="match status" value="1"/>
</dbReference>
<dbReference type="AlphaFoldDB" id="A0A4R1RDG3"/>
<organism evidence="2 3">
    <name type="scientific">Mariniflexile fucanivorans</name>
    <dbReference type="NCBI Taxonomy" id="264023"/>
    <lineage>
        <taxon>Bacteria</taxon>
        <taxon>Pseudomonadati</taxon>
        <taxon>Bacteroidota</taxon>
        <taxon>Flavobacteriia</taxon>
        <taxon>Flavobacteriales</taxon>
        <taxon>Flavobacteriaceae</taxon>
        <taxon>Mariniflexile</taxon>
    </lineage>
</organism>
<dbReference type="RefSeq" id="WP_132218751.1">
    <property type="nucleotide sequence ID" value="NZ_OX156936.1"/>
</dbReference>
<dbReference type="Gene3D" id="1.20.120.450">
    <property type="entry name" value="dinb family like domain"/>
    <property type="match status" value="1"/>
</dbReference>
<feature type="domain" description="DinB-like" evidence="1">
    <location>
        <begin position="34"/>
        <end position="171"/>
    </location>
</feature>
<proteinExistence type="predicted"/>
<accession>A0A4R1RDG3</accession>
<evidence type="ECO:0000313" key="2">
    <source>
        <dbReference type="EMBL" id="TCL63914.1"/>
    </source>
</evidence>
<name>A0A4R1RDG3_9FLAO</name>
<dbReference type="EMBL" id="SLUP01000008">
    <property type="protein sequence ID" value="TCL63914.1"/>
    <property type="molecule type" value="Genomic_DNA"/>
</dbReference>
<dbReference type="InterPro" id="IPR024775">
    <property type="entry name" value="DinB-like"/>
</dbReference>
<dbReference type="OrthoDB" id="9796039at2"/>
<evidence type="ECO:0000259" key="1">
    <source>
        <dbReference type="Pfam" id="PF12867"/>
    </source>
</evidence>
<protein>
    <submittedName>
        <fullName evidence="2">DinB family protein</fullName>
    </submittedName>
</protein>
<gene>
    <name evidence="2" type="ORF">EV196_108110</name>
</gene>
<dbReference type="Pfam" id="PF12867">
    <property type="entry name" value="DinB_2"/>
    <property type="match status" value="1"/>
</dbReference>
<evidence type="ECO:0000313" key="3">
    <source>
        <dbReference type="Proteomes" id="UP000295455"/>
    </source>
</evidence>
<dbReference type="NCBIfam" id="NF009807">
    <property type="entry name" value="PRK13291.1"/>
    <property type="match status" value="1"/>
</dbReference>
<keyword evidence="3" id="KW-1185">Reference proteome</keyword>